<dbReference type="InterPro" id="IPR011691">
    <property type="entry name" value="Vesicle_transpt_SFT2"/>
</dbReference>
<keyword evidence="3 8" id="KW-0812">Transmembrane</keyword>
<evidence type="ECO:0000256" key="4">
    <source>
        <dbReference type="ARBA" id="ARBA00022927"/>
    </source>
</evidence>
<keyword evidence="10" id="KW-1185">Reference proteome</keyword>
<dbReference type="Pfam" id="PF04178">
    <property type="entry name" value="Got1"/>
    <property type="match status" value="1"/>
</dbReference>
<keyword evidence="4 8" id="KW-0653">Protein transport</keyword>
<evidence type="ECO:0000256" key="5">
    <source>
        <dbReference type="ARBA" id="ARBA00022989"/>
    </source>
</evidence>
<dbReference type="PANTHER" id="PTHR23137:SF29">
    <property type="entry name" value="VESICLE TRANSPORT PROTEIN"/>
    <property type="match status" value="1"/>
</dbReference>
<gene>
    <name evidence="9" type="ORF">POTOM_041679</name>
</gene>
<name>A0A8X8CGY9_POPTO</name>
<sequence length="186" mass="20970">MWKLNQFLSGDDEEREESFLEEESDGLCSLSPTQRMYAFAASLVAGLALMFLVCRFEVYLFVCCWIVLKHKMCSLCDSLIVFAKPIKFVLLFTFGNVLAVGSTSFLIGPGRQLGMMFDPARIYATAIYIGCVVLALICALLIHSKILTVFAIIFEICALIWYSLSYIPLARRMVSNLMIRLCDTEL</sequence>
<evidence type="ECO:0000256" key="8">
    <source>
        <dbReference type="RuleBase" id="RU363111"/>
    </source>
</evidence>
<evidence type="ECO:0000313" key="9">
    <source>
        <dbReference type="EMBL" id="KAG6753682.1"/>
    </source>
</evidence>
<comment type="function">
    <text evidence="8">May be involved in fusion of retrograde transport vesicles derived from an endocytic compartment with the Golgi complex.</text>
</comment>
<evidence type="ECO:0000256" key="2">
    <source>
        <dbReference type="ARBA" id="ARBA00022448"/>
    </source>
</evidence>
<dbReference type="GO" id="GO:0016020">
    <property type="term" value="C:membrane"/>
    <property type="evidence" value="ECO:0007669"/>
    <property type="project" value="UniProtKB-SubCell"/>
</dbReference>
<evidence type="ECO:0000256" key="6">
    <source>
        <dbReference type="ARBA" id="ARBA00023136"/>
    </source>
</evidence>
<evidence type="ECO:0000256" key="3">
    <source>
        <dbReference type="ARBA" id="ARBA00022692"/>
    </source>
</evidence>
<feature type="transmembrane region" description="Helical" evidence="8">
    <location>
        <begin position="37"/>
        <end position="68"/>
    </location>
</feature>
<organism evidence="9 10">
    <name type="scientific">Populus tomentosa</name>
    <name type="common">Chinese white poplar</name>
    <dbReference type="NCBI Taxonomy" id="118781"/>
    <lineage>
        <taxon>Eukaryota</taxon>
        <taxon>Viridiplantae</taxon>
        <taxon>Streptophyta</taxon>
        <taxon>Embryophyta</taxon>
        <taxon>Tracheophyta</taxon>
        <taxon>Spermatophyta</taxon>
        <taxon>Magnoliopsida</taxon>
        <taxon>eudicotyledons</taxon>
        <taxon>Gunneridae</taxon>
        <taxon>Pentapetalae</taxon>
        <taxon>rosids</taxon>
        <taxon>fabids</taxon>
        <taxon>Malpighiales</taxon>
        <taxon>Salicaceae</taxon>
        <taxon>Saliceae</taxon>
        <taxon>Populus</taxon>
    </lineage>
</organism>
<keyword evidence="5 8" id="KW-1133">Transmembrane helix</keyword>
<keyword evidence="2 8" id="KW-0813">Transport</keyword>
<dbReference type="GO" id="GO:0012505">
    <property type="term" value="C:endomembrane system"/>
    <property type="evidence" value="ECO:0007669"/>
    <property type="project" value="UniProtKB-ARBA"/>
</dbReference>
<evidence type="ECO:0000256" key="7">
    <source>
        <dbReference type="ARBA" id="ARBA00025800"/>
    </source>
</evidence>
<dbReference type="GO" id="GO:0016192">
    <property type="term" value="P:vesicle-mediated transport"/>
    <property type="evidence" value="ECO:0007669"/>
    <property type="project" value="InterPro"/>
</dbReference>
<accession>A0A8X8CGY9</accession>
<feature type="transmembrane region" description="Helical" evidence="8">
    <location>
        <begin position="148"/>
        <end position="170"/>
    </location>
</feature>
<evidence type="ECO:0000313" key="10">
    <source>
        <dbReference type="Proteomes" id="UP000886885"/>
    </source>
</evidence>
<dbReference type="GO" id="GO:0005737">
    <property type="term" value="C:cytoplasm"/>
    <property type="evidence" value="ECO:0007669"/>
    <property type="project" value="UniProtKB-ARBA"/>
</dbReference>
<dbReference type="PANTHER" id="PTHR23137">
    <property type="entry name" value="VESICLE TRANSPORT PROTEIN-RELATED"/>
    <property type="match status" value="1"/>
</dbReference>
<dbReference type="AlphaFoldDB" id="A0A8X8CGY9"/>
<comment type="subcellular location">
    <subcellularLocation>
        <location evidence="1 8">Membrane</location>
        <topology evidence="1 8">Multi-pass membrane protein</topology>
    </subcellularLocation>
</comment>
<feature type="transmembrane region" description="Helical" evidence="8">
    <location>
        <begin position="120"/>
        <end position="142"/>
    </location>
</feature>
<keyword evidence="6 8" id="KW-0472">Membrane</keyword>
<dbReference type="OrthoDB" id="73614at2759"/>
<dbReference type="EMBL" id="JAAWWB010000023">
    <property type="protein sequence ID" value="KAG6753682.1"/>
    <property type="molecule type" value="Genomic_DNA"/>
</dbReference>
<comment type="similarity">
    <text evidence="7 8">Belongs to the SFT2 family.</text>
</comment>
<dbReference type="GO" id="GO:0015031">
    <property type="term" value="P:protein transport"/>
    <property type="evidence" value="ECO:0007669"/>
    <property type="project" value="UniProtKB-KW"/>
</dbReference>
<comment type="caution">
    <text evidence="9">The sequence shown here is derived from an EMBL/GenBank/DDBJ whole genome shotgun (WGS) entry which is preliminary data.</text>
</comment>
<evidence type="ECO:0000256" key="1">
    <source>
        <dbReference type="ARBA" id="ARBA00004141"/>
    </source>
</evidence>
<protein>
    <recommendedName>
        <fullName evidence="8">Vesicle transport protein</fullName>
    </recommendedName>
</protein>
<proteinExistence type="inferred from homology"/>
<reference evidence="9" key="1">
    <citation type="journal article" date="2020" name="bioRxiv">
        <title>Hybrid origin of Populus tomentosa Carr. identified through genome sequencing and phylogenomic analysis.</title>
        <authorList>
            <person name="An X."/>
            <person name="Gao K."/>
            <person name="Chen Z."/>
            <person name="Li J."/>
            <person name="Yang X."/>
            <person name="Yang X."/>
            <person name="Zhou J."/>
            <person name="Guo T."/>
            <person name="Zhao T."/>
            <person name="Huang S."/>
            <person name="Miao D."/>
            <person name="Khan W.U."/>
            <person name="Rao P."/>
            <person name="Ye M."/>
            <person name="Lei B."/>
            <person name="Liao W."/>
            <person name="Wang J."/>
            <person name="Ji L."/>
            <person name="Li Y."/>
            <person name="Guo B."/>
            <person name="Mustafa N.S."/>
            <person name="Li S."/>
            <person name="Yun Q."/>
            <person name="Keller S.R."/>
            <person name="Mao J."/>
            <person name="Zhang R."/>
            <person name="Strauss S.H."/>
        </authorList>
    </citation>
    <scope>NUCLEOTIDE SEQUENCE</scope>
    <source>
        <strain evidence="9">GM15</strain>
        <tissue evidence="9">Leaf</tissue>
    </source>
</reference>
<feature type="transmembrane region" description="Helical" evidence="8">
    <location>
        <begin position="88"/>
        <end position="108"/>
    </location>
</feature>
<dbReference type="InterPro" id="IPR007305">
    <property type="entry name" value="Vesicle_transpt_Got1/SFT2"/>
</dbReference>
<dbReference type="Proteomes" id="UP000886885">
    <property type="component" value="Chromosome 12A"/>
</dbReference>